<feature type="domain" description="Glycosyltransferase RgtA/B/C/D-like" evidence="9">
    <location>
        <begin position="66"/>
        <end position="225"/>
    </location>
</feature>
<evidence type="ECO:0000313" key="11">
    <source>
        <dbReference type="Proteomes" id="UP000295620"/>
    </source>
</evidence>
<evidence type="ECO:0000256" key="1">
    <source>
        <dbReference type="ARBA" id="ARBA00004651"/>
    </source>
</evidence>
<organism evidence="10 11">
    <name type="scientific">Pedobacter metabolipauper</name>
    <dbReference type="NCBI Taxonomy" id="425513"/>
    <lineage>
        <taxon>Bacteria</taxon>
        <taxon>Pseudomonadati</taxon>
        <taxon>Bacteroidota</taxon>
        <taxon>Sphingobacteriia</taxon>
        <taxon>Sphingobacteriales</taxon>
        <taxon>Sphingobacteriaceae</taxon>
        <taxon>Pedobacter</taxon>
    </lineage>
</organism>
<dbReference type="AlphaFoldDB" id="A0A4R6SXQ9"/>
<feature type="transmembrane region" description="Helical" evidence="8">
    <location>
        <begin position="363"/>
        <end position="384"/>
    </location>
</feature>
<keyword evidence="2" id="KW-1003">Cell membrane</keyword>
<keyword evidence="7 8" id="KW-0472">Membrane</keyword>
<feature type="transmembrane region" description="Helical" evidence="8">
    <location>
        <begin position="390"/>
        <end position="409"/>
    </location>
</feature>
<comment type="subcellular location">
    <subcellularLocation>
        <location evidence="1">Cell membrane</location>
        <topology evidence="1">Multi-pass membrane protein</topology>
    </subcellularLocation>
</comment>
<evidence type="ECO:0000256" key="5">
    <source>
        <dbReference type="ARBA" id="ARBA00022692"/>
    </source>
</evidence>
<dbReference type="GO" id="GO:0010041">
    <property type="term" value="P:response to iron(III) ion"/>
    <property type="evidence" value="ECO:0007669"/>
    <property type="project" value="TreeGrafter"/>
</dbReference>
<evidence type="ECO:0000259" key="9">
    <source>
        <dbReference type="Pfam" id="PF13231"/>
    </source>
</evidence>
<accession>A0A4R6SXQ9</accession>
<feature type="transmembrane region" description="Helical" evidence="8">
    <location>
        <begin position="309"/>
        <end position="327"/>
    </location>
</feature>
<reference evidence="10 11" key="1">
    <citation type="submission" date="2019-03" db="EMBL/GenBank/DDBJ databases">
        <title>Genomic Encyclopedia of Archaeal and Bacterial Type Strains, Phase II (KMG-II): from individual species to whole genera.</title>
        <authorList>
            <person name="Goeker M."/>
        </authorList>
    </citation>
    <scope>NUCLEOTIDE SEQUENCE [LARGE SCALE GENOMIC DNA]</scope>
    <source>
        <strain evidence="10 11">DSM 19035</strain>
    </source>
</reference>
<dbReference type="PANTHER" id="PTHR33908">
    <property type="entry name" value="MANNOSYLTRANSFERASE YKCB-RELATED"/>
    <property type="match status" value="1"/>
</dbReference>
<keyword evidence="5 8" id="KW-0812">Transmembrane</keyword>
<dbReference type="GO" id="GO:0009103">
    <property type="term" value="P:lipopolysaccharide biosynthetic process"/>
    <property type="evidence" value="ECO:0007669"/>
    <property type="project" value="UniProtKB-ARBA"/>
</dbReference>
<dbReference type="Proteomes" id="UP000295620">
    <property type="component" value="Unassembled WGS sequence"/>
</dbReference>
<proteinExistence type="predicted"/>
<protein>
    <submittedName>
        <fullName evidence="10">4-amino-4-deoxy-L-arabinose transferase-like glycosyltransferase</fullName>
    </submittedName>
</protein>
<dbReference type="Pfam" id="PF13231">
    <property type="entry name" value="PMT_2"/>
    <property type="match status" value="1"/>
</dbReference>
<feature type="transmembrane region" description="Helical" evidence="8">
    <location>
        <begin position="416"/>
        <end position="436"/>
    </location>
</feature>
<dbReference type="EMBL" id="SNYC01000004">
    <property type="protein sequence ID" value="TDQ10246.1"/>
    <property type="molecule type" value="Genomic_DNA"/>
</dbReference>
<evidence type="ECO:0000256" key="8">
    <source>
        <dbReference type="SAM" id="Phobius"/>
    </source>
</evidence>
<evidence type="ECO:0000256" key="7">
    <source>
        <dbReference type="ARBA" id="ARBA00023136"/>
    </source>
</evidence>
<gene>
    <name evidence="10" type="ORF">ATK78_2411</name>
</gene>
<dbReference type="InterPro" id="IPR050297">
    <property type="entry name" value="LipidA_mod_glycosyltrf_83"/>
</dbReference>
<dbReference type="RefSeq" id="WP_243732508.1">
    <property type="nucleotide sequence ID" value="NZ_SNYC01000004.1"/>
</dbReference>
<feature type="transmembrane region" description="Helical" evidence="8">
    <location>
        <begin position="12"/>
        <end position="34"/>
    </location>
</feature>
<keyword evidence="11" id="KW-1185">Reference proteome</keyword>
<evidence type="ECO:0000256" key="6">
    <source>
        <dbReference type="ARBA" id="ARBA00022989"/>
    </source>
</evidence>
<dbReference type="GO" id="GO:0016763">
    <property type="term" value="F:pentosyltransferase activity"/>
    <property type="evidence" value="ECO:0007669"/>
    <property type="project" value="TreeGrafter"/>
</dbReference>
<keyword evidence="3" id="KW-0328">Glycosyltransferase</keyword>
<feature type="transmembrane region" description="Helical" evidence="8">
    <location>
        <begin position="210"/>
        <end position="229"/>
    </location>
</feature>
<evidence type="ECO:0000256" key="4">
    <source>
        <dbReference type="ARBA" id="ARBA00022679"/>
    </source>
</evidence>
<dbReference type="GO" id="GO:0005886">
    <property type="term" value="C:plasma membrane"/>
    <property type="evidence" value="ECO:0007669"/>
    <property type="project" value="UniProtKB-SubCell"/>
</dbReference>
<name>A0A4R6SXQ9_9SPHI</name>
<sequence>MMEDQLSKQRINWLYLFTGLAVLINFSGLFVTIIGPDGALYASIAKTMAVKNNFMELFVEGTDWLDKPHFPFWMAALSFKLFGITTWAYKLPAILFVVLAAVYTYKLAILFYNKETALWASLILLTAQHIIISNTDVRAEPYLTGLVIGSVYHFYRAQQQQWFWHLLFGSLLAACAVMTKGIFALIPVFGAIAGTLLITKNWKMLFNFRWLLAVVLVALLIVPELWSLYVQFDAHPEKVVFGQTNVSGLKFFFWDSQFGRFFNTGPIKKTNGDPSFFLHTSLWAFLPWSFLFYIGLVQFFRNKKKAAEIEWLCICAAALTFVVLSASKFQLPHYLTIIFPFFAILTARYIVQLSSEKEIRNIRIMQGVIIVLMTLIIGVLHYFFRPQLSFAAVAGIVLTFILGMLTRYQANNRFRIFFMSVVVVFFVNIYFNLAYYPELIRYQADSEAAFWINHNNPKQLPLVKACNTYFYAIDFYSNQDVHDYREGEEDRLPPKPYLLFAEKVFIDHLVEKGVKVELVRNFDSFRITRVNGKFLNHKKRKEVLWASQLVLIK</sequence>
<feature type="transmembrane region" description="Helical" evidence="8">
    <location>
        <begin position="276"/>
        <end position="297"/>
    </location>
</feature>
<dbReference type="PANTHER" id="PTHR33908:SF3">
    <property type="entry name" value="UNDECAPRENYL PHOSPHATE-ALPHA-4-AMINO-4-DEOXY-L-ARABINOSE ARABINOSYL TRANSFERASE"/>
    <property type="match status" value="1"/>
</dbReference>
<keyword evidence="4 10" id="KW-0808">Transferase</keyword>
<evidence type="ECO:0000256" key="3">
    <source>
        <dbReference type="ARBA" id="ARBA00022676"/>
    </source>
</evidence>
<evidence type="ECO:0000313" key="10">
    <source>
        <dbReference type="EMBL" id="TDQ10246.1"/>
    </source>
</evidence>
<dbReference type="InterPro" id="IPR038731">
    <property type="entry name" value="RgtA/B/C-like"/>
</dbReference>
<evidence type="ECO:0000256" key="2">
    <source>
        <dbReference type="ARBA" id="ARBA00022475"/>
    </source>
</evidence>
<feature type="transmembrane region" description="Helical" evidence="8">
    <location>
        <begin position="333"/>
        <end position="351"/>
    </location>
</feature>
<comment type="caution">
    <text evidence="10">The sequence shown here is derived from an EMBL/GenBank/DDBJ whole genome shotgun (WGS) entry which is preliminary data.</text>
</comment>
<feature type="transmembrane region" description="Helical" evidence="8">
    <location>
        <begin position="171"/>
        <end position="198"/>
    </location>
</feature>
<keyword evidence="6 8" id="KW-1133">Transmembrane helix</keyword>